<feature type="transmembrane region" description="Helical" evidence="6">
    <location>
        <begin position="522"/>
        <end position="540"/>
    </location>
</feature>
<reference evidence="7 8" key="1">
    <citation type="submission" date="2018-11" db="EMBL/GenBank/DDBJ databases">
        <title>Genome assembly of Steccherinum ochraceum LE-BIN_3174, the white-rot fungus of the Steccherinaceae family (The Residual Polyporoid clade, Polyporales, Basidiomycota).</title>
        <authorList>
            <person name="Fedorova T.V."/>
            <person name="Glazunova O.A."/>
            <person name="Landesman E.O."/>
            <person name="Moiseenko K.V."/>
            <person name="Psurtseva N.V."/>
            <person name="Savinova O.S."/>
            <person name="Shakhova N.V."/>
            <person name="Tyazhelova T.V."/>
            <person name="Vasina D.V."/>
        </authorList>
    </citation>
    <scope>NUCLEOTIDE SEQUENCE [LARGE SCALE GENOMIC DNA]</scope>
    <source>
        <strain evidence="7 8">LE-BIN_3174</strain>
    </source>
</reference>
<dbReference type="Gene3D" id="1.20.1740.10">
    <property type="entry name" value="Amino acid/polyamine transporter I"/>
    <property type="match status" value="1"/>
</dbReference>
<dbReference type="Pfam" id="PF13520">
    <property type="entry name" value="AA_permease_2"/>
    <property type="match status" value="1"/>
</dbReference>
<evidence type="ECO:0000256" key="1">
    <source>
        <dbReference type="ARBA" id="ARBA00004141"/>
    </source>
</evidence>
<keyword evidence="8" id="KW-1185">Reference proteome</keyword>
<evidence type="ECO:0000256" key="6">
    <source>
        <dbReference type="SAM" id="Phobius"/>
    </source>
</evidence>
<comment type="caution">
    <text evidence="7">The sequence shown here is derived from an EMBL/GenBank/DDBJ whole genome shotgun (WGS) entry which is preliminary data.</text>
</comment>
<feature type="transmembrane region" description="Helical" evidence="6">
    <location>
        <begin position="494"/>
        <end position="516"/>
    </location>
</feature>
<feature type="transmembrane region" description="Helical" evidence="6">
    <location>
        <begin position="257"/>
        <end position="280"/>
    </location>
</feature>
<evidence type="ECO:0000256" key="2">
    <source>
        <dbReference type="ARBA" id="ARBA00022692"/>
    </source>
</evidence>
<evidence type="ECO:0008006" key="9">
    <source>
        <dbReference type="Google" id="ProtNLM"/>
    </source>
</evidence>
<dbReference type="GO" id="GO:0015171">
    <property type="term" value="F:amino acid transmembrane transporter activity"/>
    <property type="evidence" value="ECO:0007669"/>
    <property type="project" value="TreeGrafter"/>
</dbReference>
<feature type="region of interest" description="Disordered" evidence="5">
    <location>
        <begin position="1"/>
        <end position="21"/>
    </location>
</feature>
<feature type="transmembrane region" description="Helical" evidence="6">
    <location>
        <begin position="430"/>
        <end position="451"/>
    </location>
</feature>
<evidence type="ECO:0000256" key="4">
    <source>
        <dbReference type="ARBA" id="ARBA00023136"/>
    </source>
</evidence>
<name>A0A4R0R9V1_9APHY</name>
<evidence type="ECO:0000256" key="5">
    <source>
        <dbReference type="SAM" id="MobiDB-lite"/>
    </source>
</evidence>
<gene>
    <name evidence="7" type="ORF">EIP91_007531</name>
</gene>
<protein>
    <recommendedName>
        <fullName evidence="9">Amino acid permease/ SLC12A domain-containing protein</fullName>
    </recommendedName>
</protein>
<comment type="subcellular location">
    <subcellularLocation>
        <location evidence="1">Membrane</location>
        <topology evidence="1">Multi-pass membrane protein</topology>
    </subcellularLocation>
</comment>
<dbReference type="OrthoDB" id="1718410at2759"/>
<proteinExistence type="predicted"/>
<dbReference type="InterPro" id="IPR002293">
    <property type="entry name" value="AA/rel_permease1"/>
</dbReference>
<keyword evidence="4 6" id="KW-0472">Membrane</keyword>
<dbReference type="AlphaFoldDB" id="A0A4R0R9V1"/>
<feature type="transmembrane region" description="Helical" evidence="6">
    <location>
        <begin position="463"/>
        <end position="482"/>
    </location>
</feature>
<organism evidence="7 8">
    <name type="scientific">Steccherinum ochraceum</name>
    <dbReference type="NCBI Taxonomy" id="92696"/>
    <lineage>
        <taxon>Eukaryota</taxon>
        <taxon>Fungi</taxon>
        <taxon>Dikarya</taxon>
        <taxon>Basidiomycota</taxon>
        <taxon>Agaricomycotina</taxon>
        <taxon>Agaricomycetes</taxon>
        <taxon>Polyporales</taxon>
        <taxon>Steccherinaceae</taxon>
        <taxon>Steccherinum</taxon>
    </lineage>
</organism>
<dbReference type="EMBL" id="RWJN01000407">
    <property type="protein sequence ID" value="TCD62055.1"/>
    <property type="molecule type" value="Genomic_DNA"/>
</dbReference>
<feature type="transmembrane region" description="Helical" evidence="6">
    <location>
        <begin position="345"/>
        <end position="368"/>
    </location>
</feature>
<dbReference type="PANTHER" id="PTHR43243">
    <property type="entry name" value="INNER MEMBRANE TRANSPORTER YGJI-RELATED"/>
    <property type="match status" value="1"/>
</dbReference>
<feature type="transmembrane region" description="Helical" evidence="6">
    <location>
        <begin position="122"/>
        <end position="143"/>
    </location>
</feature>
<dbReference type="STRING" id="92696.A0A4R0R9V1"/>
<sequence>MTPDSLEMKSSNSDSPPPEWIAIQPLDGQSEDVCHAPVDTSLRPPSFQSSRFDIVLRRQHLRPKEGGGLKQTAVPSRFLNLSNTFEFAGWGTLTRLDLATDDIHKGDGDIQEARRERSLGQFTAAALAGNAILGSVFYALPAVVVVSNVYSPISLFSATLIMFLWRPIMEELASALPFGGAPYSYLLNVSSKWLALLGAAVMLLDFASTAVVSAATSATYLAGEVNLPFPVYVVALLILAVFALVCLSGLRESARLALGLLGLHMVTMLVVFIASTVAWARSGNDLLKANWTQGRSVSSSQGVALQIFNGFCIGVLGLTGFECIPSYVSHFKPGIFPLVLRNLHYPAIVFNVLSILFLLSLVPFETLLAGNNVLSILAQVAAGRWLRIWIVVDAVVVLCGGVLTGVLGACELAERLARDRLLPQVFLKKLTTGAPAVSIGCFLLFNIVLYASSGFSLAIISKMFSLVWLFLMALFPLSVLLLKFNRGRLPRNRRVPVSVVFLTFGVVFTAIGGNIAIDPTTVGYAAAYVIAIVVVFYGTMKKVHLIRLMFWLYDQSPLLHRTSVTKKWGDKMCDAVRRMRRQPVCLLINTDEINRLFHKALYVKQNEETSCLKLVHFYEEEHGIPSEMEANWKILDEAFPEITVDLVLVRGEFTPARVAALSHRLRIPTTLMFMSCPGPQFPYAATDFGARIISL</sequence>
<feature type="transmembrane region" description="Helical" evidence="6">
    <location>
        <begin position="193"/>
        <end position="223"/>
    </location>
</feature>
<dbReference type="PANTHER" id="PTHR43243:SF20">
    <property type="entry name" value="CATIONIC AMINO ACID TRANSPORTER 3"/>
    <property type="match status" value="1"/>
</dbReference>
<keyword evidence="2 6" id="KW-0812">Transmembrane</keyword>
<keyword evidence="3 6" id="KW-1133">Transmembrane helix</keyword>
<feature type="transmembrane region" description="Helical" evidence="6">
    <location>
        <begin position="388"/>
        <end position="409"/>
    </location>
</feature>
<evidence type="ECO:0000256" key="3">
    <source>
        <dbReference type="ARBA" id="ARBA00022989"/>
    </source>
</evidence>
<feature type="transmembrane region" description="Helical" evidence="6">
    <location>
        <begin position="229"/>
        <end position="250"/>
    </location>
</feature>
<dbReference type="Proteomes" id="UP000292702">
    <property type="component" value="Unassembled WGS sequence"/>
</dbReference>
<evidence type="ECO:0000313" key="7">
    <source>
        <dbReference type="EMBL" id="TCD62055.1"/>
    </source>
</evidence>
<accession>A0A4R0R9V1</accession>
<dbReference type="GO" id="GO:0005886">
    <property type="term" value="C:plasma membrane"/>
    <property type="evidence" value="ECO:0007669"/>
    <property type="project" value="TreeGrafter"/>
</dbReference>
<evidence type="ECO:0000313" key="8">
    <source>
        <dbReference type="Proteomes" id="UP000292702"/>
    </source>
</evidence>
<feature type="transmembrane region" description="Helical" evidence="6">
    <location>
        <begin position="300"/>
        <end position="324"/>
    </location>
</feature>